<dbReference type="GO" id="GO:0016780">
    <property type="term" value="F:phosphotransferase activity, for other substituted phosphate groups"/>
    <property type="evidence" value="ECO:0007669"/>
    <property type="project" value="TreeGrafter"/>
</dbReference>
<keyword evidence="2" id="KW-0472">Membrane</keyword>
<feature type="transmembrane region" description="Helical" evidence="2">
    <location>
        <begin position="25"/>
        <end position="47"/>
    </location>
</feature>
<dbReference type="AlphaFoldDB" id="A0A498D162"/>
<reference evidence="4 5" key="1">
    <citation type="submission" date="2018-10" db="EMBL/GenBank/DDBJ databases">
        <title>Oceanobacillus sp. YLB-02 draft genome.</title>
        <authorList>
            <person name="Yu L."/>
        </authorList>
    </citation>
    <scope>NUCLEOTIDE SEQUENCE [LARGE SCALE GENOMIC DNA]</scope>
    <source>
        <strain evidence="4 5">YLB-02</strain>
    </source>
</reference>
<name>A0A498D162_9BACI</name>
<dbReference type="Pfam" id="PF02397">
    <property type="entry name" value="Bac_transf"/>
    <property type="match status" value="1"/>
</dbReference>
<dbReference type="InterPro" id="IPR003362">
    <property type="entry name" value="Bact_transf"/>
</dbReference>
<feature type="domain" description="Bacterial sugar transferase" evidence="3">
    <location>
        <begin position="20"/>
        <end position="211"/>
    </location>
</feature>
<dbReference type="PANTHER" id="PTHR30576">
    <property type="entry name" value="COLANIC BIOSYNTHESIS UDP-GLUCOSE LIPID CARRIER TRANSFERASE"/>
    <property type="match status" value="1"/>
</dbReference>
<dbReference type="OrthoDB" id="9808602at2"/>
<evidence type="ECO:0000259" key="3">
    <source>
        <dbReference type="Pfam" id="PF02397"/>
    </source>
</evidence>
<keyword evidence="4" id="KW-0808">Transferase</keyword>
<dbReference type="EMBL" id="RCHR01000012">
    <property type="protein sequence ID" value="RLL40334.1"/>
    <property type="molecule type" value="Genomic_DNA"/>
</dbReference>
<accession>A0A498D162</accession>
<comment type="caution">
    <text evidence="4">The sequence shown here is derived from an EMBL/GenBank/DDBJ whole genome shotgun (WGS) entry which is preliminary data.</text>
</comment>
<comment type="similarity">
    <text evidence="1">Belongs to the bacterial sugar transferase family.</text>
</comment>
<sequence>MEKIEVREPLTPSRLYLTVKRLMDVVVSFLLLCILSPLICIISYRIAKKEGRPILSREALAGKDNQSFIRYSFRVMTNPSRVIRFLPQQPYLDSWREGVPNRFDFQNDDHCTVTSTGLWLIKYNLHKLPRLYSVLKGDMSLIGPKPEYMEIANTYNQKQKESLQLRPGLIGYTRVFFGNELTYSERAPHDLYYIQHCSFALDIKIISKFIFCRLK</sequence>
<dbReference type="PANTHER" id="PTHR30576:SF0">
    <property type="entry name" value="UNDECAPRENYL-PHOSPHATE N-ACETYLGALACTOSAMINYL 1-PHOSPHATE TRANSFERASE-RELATED"/>
    <property type="match status" value="1"/>
</dbReference>
<organism evidence="4 5">
    <name type="scientific">Oceanobacillus piezotolerans</name>
    <dbReference type="NCBI Taxonomy" id="2448030"/>
    <lineage>
        <taxon>Bacteria</taxon>
        <taxon>Bacillati</taxon>
        <taxon>Bacillota</taxon>
        <taxon>Bacilli</taxon>
        <taxon>Bacillales</taxon>
        <taxon>Bacillaceae</taxon>
        <taxon>Oceanobacillus</taxon>
    </lineage>
</organism>
<gene>
    <name evidence="4" type="ORF">D8M04_19025</name>
</gene>
<evidence type="ECO:0000256" key="1">
    <source>
        <dbReference type="ARBA" id="ARBA00006464"/>
    </source>
</evidence>
<evidence type="ECO:0000256" key="2">
    <source>
        <dbReference type="SAM" id="Phobius"/>
    </source>
</evidence>
<dbReference type="RefSeq" id="WP_121524996.1">
    <property type="nucleotide sequence ID" value="NZ_RCHR01000012.1"/>
</dbReference>
<proteinExistence type="inferred from homology"/>
<evidence type="ECO:0000313" key="4">
    <source>
        <dbReference type="EMBL" id="RLL40334.1"/>
    </source>
</evidence>
<dbReference type="Proteomes" id="UP000270219">
    <property type="component" value="Unassembled WGS sequence"/>
</dbReference>
<keyword evidence="2" id="KW-1133">Transmembrane helix</keyword>
<evidence type="ECO:0000313" key="5">
    <source>
        <dbReference type="Proteomes" id="UP000270219"/>
    </source>
</evidence>
<keyword evidence="2" id="KW-0812">Transmembrane</keyword>
<keyword evidence="5" id="KW-1185">Reference proteome</keyword>
<protein>
    <submittedName>
        <fullName evidence="4">Sugar transferase</fullName>
    </submittedName>
</protein>